<accession>A0A2P2P4N5</accession>
<organism evidence="1">
    <name type="scientific">Rhizophora mucronata</name>
    <name type="common">Asiatic mangrove</name>
    <dbReference type="NCBI Taxonomy" id="61149"/>
    <lineage>
        <taxon>Eukaryota</taxon>
        <taxon>Viridiplantae</taxon>
        <taxon>Streptophyta</taxon>
        <taxon>Embryophyta</taxon>
        <taxon>Tracheophyta</taxon>
        <taxon>Spermatophyta</taxon>
        <taxon>Magnoliopsida</taxon>
        <taxon>eudicotyledons</taxon>
        <taxon>Gunneridae</taxon>
        <taxon>Pentapetalae</taxon>
        <taxon>rosids</taxon>
        <taxon>fabids</taxon>
        <taxon>Malpighiales</taxon>
        <taxon>Rhizophoraceae</taxon>
        <taxon>Rhizophora</taxon>
    </lineage>
</organism>
<dbReference type="EMBL" id="GGEC01069203">
    <property type="protein sequence ID" value="MBX49687.1"/>
    <property type="molecule type" value="Transcribed_RNA"/>
</dbReference>
<sequence>MFVLCCVIPLPLPLCILSSLFSSLTYVSNVLWKQ</sequence>
<dbReference type="AlphaFoldDB" id="A0A2P2P4N5"/>
<name>A0A2P2P4N5_RHIMU</name>
<proteinExistence type="predicted"/>
<evidence type="ECO:0000313" key="1">
    <source>
        <dbReference type="EMBL" id="MBX49687.1"/>
    </source>
</evidence>
<protein>
    <submittedName>
        <fullName evidence="1">Uncharacterized protein</fullName>
    </submittedName>
</protein>
<reference evidence="1" key="1">
    <citation type="submission" date="2018-02" db="EMBL/GenBank/DDBJ databases">
        <title>Rhizophora mucronata_Transcriptome.</title>
        <authorList>
            <person name="Meera S.P."/>
            <person name="Sreeshan A."/>
            <person name="Augustine A."/>
        </authorList>
    </citation>
    <scope>NUCLEOTIDE SEQUENCE</scope>
    <source>
        <tissue evidence="1">Leaf</tissue>
    </source>
</reference>